<evidence type="ECO:0000313" key="1">
    <source>
        <dbReference type="EMBL" id="MBW0557715.1"/>
    </source>
</evidence>
<comment type="caution">
    <text evidence="1">The sequence shown here is derived from an EMBL/GenBank/DDBJ whole genome shotgun (WGS) entry which is preliminary data.</text>
</comment>
<accession>A0A9Q3J7G7</accession>
<organism evidence="1 2">
    <name type="scientific">Austropuccinia psidii MF-1</name>
    <dbReference type="NCBI Taxonomy" id="1389203"/>
    <lineage>
        <taxon>Eukaryota</taxon>
        <taxon>Fungi</taxon>
        <taxon>Dikarya</taxon>
        <taxon>Basidiomycota</taxon>
        <taxon>Pucciniomycotina</taxon>
        <taxon>Pucciniomycetes</taxon>
        <taxon>Pucciniales</taxon>
        <taxon>Sphaerophragmiaceae</taxon>
        <taxon>Austropuccinia</taxon>
    </lineage>
</organism>
<reference evidence="1" key="1">
    <citation type="submission" date="2021-03" db="EMBL/GenBank/DDBJ databases">
        <title>Draft genome sequence of rust myrtle Austropuccinia psidii MF-1, a brazilian biotype.</title>
        <authorList>
            <person name="Quecine M.C."/>
            <person name="Pachon D.M.R."/>
            <person name="Bonatelli M.L."/>
            <person name="Correr F.H."/>
            <person name="Franceschini L.M."/>
            <person name="Leite T.F."/>
            <person name="Margarido G.R.A."/>
            <person name="Almeida C.A."/>
            <person name="Ferrarezi J.A."/>
            <person name="Labate C.A."/>
        </authorList>
    </citation>
    <scope>NUCLEOTIDE SEQUENCE</scope>
    <source>
        <strain evidence="1">MF-1</strain>
    </source>
</reference>
<sequence>MCKTKPGRGKCYTSGASFLTSILINNVEAKVDLDIGALCTCLGKDYLQVILPEWKNHLLPLEDVKFSSSIINMYPLVILRTNIVFRHPSGSVRMKNKIVVMDNCISQHITLGNDYLRIYRIEINNHEDSCFTIGEKRRQKFPFSNISKQISVVSSNKDTYKEEFVKN</sequence>
<evidence type="ECO:0000313" key="2">
    <source>
        <dbReference type="Proteomes" id="UP000765509"/>
    </source>
</evidence>
<protein>
    <submittedName>
        <fullName evidence="1">Uncharacterized protein</fullName>
    </submittedName>
</protein>
<dbReference type="AlphaFoldDB" id="A0A9Q3J7G7"/>
<proteinExistence type="predicted"/>
<gene>
    <name evidence="1" type="ORF">O181_097430</name>
</gene>
<keyword evidence="2" id="KW-1185">Reference proteome</keyword>
<dbReference type="OrthoDB" id="2518428at2759"/>
<dbReference type="EMBL" id="AVOT02065705">
    <property type="protein sequence ID" value="MBW0557715.1"/>
    <property type="molecule type" value="Genomic_DNA"/>
</dbReference>
<dbReference type="Proteomes" id="UP000765509">
    <property type="component" value="Unassembled WGS sequence"/>
</dbReference>
<name>A0A9Q3J7G7_9BASI</name>